<protein>
    <submittedName>
        <fullName evidence="1">Uncharacterized protein</fullName>
    </submittedName>
</protein>
<evidence type="ECO:0000313" key="1">
    <source>
        <dbReference type="EMBL" id="AFZ56902.1"/>
    </source>
</evidence>
<dbReference type="HOGENOM" id="CLU_3057878_0_0_3"/>
<gene>
    <name evidence="1" type="ordered locus">Anacy_1391</name>
</gene>
<proteinExistence type="predicted"/>
<dbReference type="STRING" id="272123.Anacy_1391"/>
<dbReference type="KEGG" id="acy:Anacy_1391"/>
<sequence length="53" mass="6325">MTVKELIAQLTNLDQELKVLMEDTDEFLLEIQDIHVWYFEINSRVILSCLSRK</sequence>
<keyword evidence="2" id="KW-1185">Reference proteome</keyword>
<dbReference type="AlphaFoldDB" id="K9ZE80"/>
<evidence type="ECO:0000313" key="2">
    <source>
        <dbReference type="Proteomes" id="UP000010474"/>
    </source>
</evidence>
<name>K9ZE80_ANACC</name>
<dbReference type="PATRIC" id="fig|272123.3.peg.1525"/>
<organism evidence="1 2">
    <name type="scientific">Anabaena cylindrica (strain ATCC 27899 / PCC 7122)</name>
    <dbReference type="NCBI Taxonomy" id="272123"/>
    <lineage>
        <taxon>Bacteria</taxon>
        <taxon>Bacillati</taxon>
        <taxon>Cyanobacteriota</taxon>
        <taxon>Cyanophyceae</taxon>
        <taxon>Nostocales</taxon>
        <taxon>Nostocaceae</taxon>
        <taxon>Anabaena</taxon>
    </lineage>
</organism>
<dbReference type="EMBL" id="CP003659">
    <property type="protein sequence ID" value="AFZ56902.1"/>
    <property type="molecule type" value="Genomic_DNA"/>
</dbReference>
<accession>K9ZE80</accession>
<dbReference type="Proteomes" id="UP000010474">
    <property type="component" value="Chromosome"/>
</dbReference>
<reference evidence="2" key="1">
    <citation type="journal article" date="2013" name="Proc. Natl. Acad. Sci. U.S.A.">
        <title>Improving the coverage of the cyanobacterial phylum using diversity-driven genome sequencing.</title>
        <authorList>
            <person name="Shih P.M."/>
            <person name="Wu D."/>
            <person name="Latifi A."/>
            <person name="Axen S.D."/>
            <person name="Fewer D.P."/>
            <person name="Talla E."/>
            <person name="Calteau A."/>
            <person name="Cai F."/>
            <person name="Tandeau de Marsac N."/>
            <person name="Rippka R."/>
            <person name="Herdman M."/>
            <person name="Sivonen K."/>
            <person name="Coursin T."/>
            <person name="Laurent T."/>
            <person name="Goodwin L."/>
            <person name="Nolan M."/>
            <person name="Davenport K.W."/>
            <person name="Han C.S."/>
            <person name="Rubin E.M."/>
            <person name="Eisen J.A."/>
            <person name="Woyke T."/>
            <person name="Gugger M."/>
            <person name="Kerfeld C.A."/>
        </authorList>
    </citation>
    <scope>NUCLEOTIDE SEQUENCE [LARGE SCALE GENOMIC DNA]</scope>
    <source>
        <strain evidence="2">ATCC 27899 / PCC 7122</strain>
    </source>
</reference>